<dbReference type="GO" id="GO:0008569">
    <property type="term" value="F:minus-end-directed microtubule motor activity"/>
    <property type="evidence" value="ECO:0007669"/>
    <property type="project" value="TreeGrafter"/>
</dbReference>
<dbReference type="OrthoDB" id="310904at2759"/>
<protein>
    <submittedName>
        <fullName evidence="1">Uncharacterized protein</fullName>
    </submittedName>
</protein>
<name>A0A8S1PLR9_9CILI</name>
<keyword evidence="2" id="KW-1185">Reference proteome</keyword>
<proteinExistence type="predicted"/>
<sequence length="184" mass="22182">MQSQQQFQSKQLELNEIIENNPGLDEKTDQIYFQYMDALNGLKKIKIQDVYEMKSIRRPPQLIERVLNLLTILLKENYVDQDNWIECLKLLNDRRFLDYLLNYDISSITEEKLNLLQPIHTFDEKIIYSSSFFVYQIYKYILAIVKQREQPKQKVINQIGQMKQDLRKLQKYIEKLKKILGQTE</sequence>
<evidence type="ECO:0000313" key="2">
    <source>
        <dbReference type="Proteomes" id="UP000692954"/>
    </source>
</evidence>
<reference evidence="1" key="1">
    <citation type="submission" date="2021-01" db="EMBL/GenBank/DDBJ databases">
        <authorList>
            <consortium name="Genoscope - CEA"/>
            <person name="William W."/>
        </authorList>
    </citation>
    <scope>NUCLEOTIDE SEQUENCE</scope>
</reference>
<dbReference type="GO" id="GO:0030286">
    <property type="term" value="C:dynein complex"/>
    <property type="evidence" value="ECO:0007669"/>
    <property type="project" value="InterPro"/>
</dbReference>
<dbReference type="GO" id="GO:0060294">
    <property type="term" value="P:cilium movement involved in cell motility"/>
    <property type="evidence" value="ECO:0007669"/>
    <property type="project" value="TreeGrafter"/>
</dbReference>
<dbReference type="AlphaFoldDB" id="A0A8S1PLR9"/>
<dbReference type="EMBL" id="CAJJDN010000081">
    <property type="protein sequence ID" value="CAD8103774.1"/>
    <property type="molecule type" value="Genomic_DNA"/>
</dbReference>
<evidence type="ECO:0000313" key="1">
    <source>
        <dbReference type="EMBL" id="CAD8103774.1"/>
    </source>
</evidence>
<dbReference type="PANTHER" id="PTHR10676:SF396">
    <property type="entry name" value="DYNEIN AXONEMAL HEAVY CHAIN 1"/>
    <property type="match status" value="1"/>
</dbReference>
<dbReference type="PANTHER" id="PTHR10676">
    <property type="entry name" value="DYNEIN HEAVY CHAIN FAMILY PROTEIN"/>
    <property type="match status" value="1"/>
</dbReference>
<comment type="caution">
    <text evidence="1">The sequence shown here is derived from an EMBL/GenBank/DDBJ whole genome shotgun (WGS) entry which is preliminary data.</text>
</comment>
<dbReference type="GO" id="GO:0051959">
    <property type="term" value="F:dynein light intermediate chain binding"/>
    <property type="evidence" value="ECO:0007669"/>
    <property type="project" value="InterPro"/>
</dbReference>
<gene>
    <name evidence="1" type="ORF">PSON_ATCC_30995.1.T0810011</name>
</gene>
<organism evidence="1 2">
    <name type="scientific">Paramecium sonneborni</name>
    <dbReference type="NCBI Taxonomy" id="65129"/>
    <lineage>
        <taxon>Eukaryota</taxon>
        <taxon>Sar</taxon>
        <taxon>Alveolata</taxon>
        <taxon>Ciliophora</taxon>
        <taxon>Intramacronucleata</taxon>
        <taxon>Oligohymenophorea</taxon>
        <taxon>Peniculida</taxon>
        <taxon>Parameciidae</taxon>
        <taxon>Paramecium</taxon>
    </lineage>
</organism>
<accession>A0A8S1PLR9</accession>
<dbReference type="GO" id="GO:0045505">
    <property type="term" value="F:dynein intermediate chain binding"/>
    <property type="evidence" value="ECO:0007669"/>
    <property type="project" value="InterPro"/>
</dbReference>
<dbReference type="Proteomes" id="UP000692954">
    <property type="component" value="Unassembled WGS sequence"/>
</dbReference>
<dbReference type="GO" id="GO:0097729">
    <property type="term" value="C:9+2 motile cilium"/>
    <property type="evidence" value="ECO:0007669"/>
    <property type="project" value="TreeGrafter"/>
</dbReference>
<dbReference type="InterPro" id="IPR026983">
    <property type="entry name" value="DHC"/>
</dbReference>